<keyword evidence="3 5" id="KW-0819">tRNA processing</keyword>
<dbReference type="PANTHER" id="PTHR15441:SF2">
    <property type="entry name" value="RIBONUCLEASE P_MRP PROTEIN SUBUNIT POP5"/>
    <property type="match status" value="1"/>
</dbReference>
<dbReference type="Pfam" id="PF01900">
    <property type="entry name" value="RNase_P_Rpp14"/>
    <property type="match status" value="1"/>
</dbReference>
<evidence type="ECO:0000256" key="2">
    <source>
        <dbReference type="ARBA" id="ARBA00010800"/>
    </source>
</evidence>
<dbReference type="PIRSF" id="PIRSF023803">
    <property type="entry name" value="Ribonuclease_P_prd"/>
    <property type="match status" value="1"/>
</dbReference>
<evidence type="ECO:0000256" key="1">
    <source>
        <dbReference type="ARBA" id="ARBA00004123"/>
    </source>
</evidence>
<comment type="catalytic activity">
    <reaction evidence="5">
        <text>Endonucleolytic cleavage of RNA, removing 5'-extranucleotides from tRNA precursor.</text>
        <dbReference type="EC" id="3.1.26.5"/>
    </reaction>
</comment>
<dbReference type="Proteomes" id="UP000005222">
    <property type="component" value="Chromosome L"/>
</dbReference>
<dbReference type="HOGENOM" id="CLU_086710_1_2_1"/>
<dbReference type="GO" id="GO:0000172">
    <property type="term" value="C:ribonuclease MRP complex"/>
    <property type="evidence" value="ECO:0007669"/>
    <property type="project" value="TreeGrafter"/>
</dbReference>
<dbReference type="EMBL" id="FO082049">
    <property type="protein sequence ID" value="CCE83150.1"/>
    <property type="molecule type" value="Genomic_DNA"/>
</dbReference>
<comment type="subcellular location">
    <subcellularLocation>
        <location evidence="1">Nucleus</location>
    </subcellularLocation>
</comment>
<dbReference type="GO" id="GO:0004526">
    <property type="term" value="F:ribonuclease P activity"/>
    <property type="evidence" value="ECO:0007669"/>
    <property type="project" value="UniProtKB-EC"/>
</dbReference>
<evidence type="ECO:0000313" key="6">
    <source>
        <dbReference type="EMBL" id="CCE83150.1"/>
    </source>
</evidence>
<accession>G8Y6F1</accession>
<reference evidence="7" key="1">
    <citation type="submission" date="2011-10" db="EMBL/GenBank/DDBJ databases">
        <authorList>
            <person name="Genoscope - CEA"/>
        </authorList>
    </citation>
    <scope>NUCLEOTIDE SEQUENCE</scope>
</reference>
<dbReference type="GO" id="GO:0030681">
    <property type="term" value="C:multimeric ribonuclease P complex"/>
    <property type="evidence" value="ECO:0007669"/>
    <property type="project" value="TreeGrafter"/>
</dbReference>
<dbReference type="OrthoDB" id="24745at2759"/>
<keyword evidence="8" id="KW-1185">Reference proteome</keyword>
<dbReference type="eggNOG" id="KOG4639">
    <property type="taxonomic scope" value="Eukaryota"/>
</dbReference>
<keyword evidence="4" id="KW-0539">Nucleus</keyword>
<evidence type="ECO:0000313" key="8">
    <source>
        <dbReference type="Proteomes" id="UP000005222"/>
    </source>
</evidence>
<dbReference type="GO" id="GO:0033204">
    <property type="term" value="F:ribonuclease P RNA binding"/>
    <property type="evidence" value="ECO:0007669"/>
    <property type="project" value="InterPro"/>
</dbReference>
<dbReference type="PANTHER" id="PTHR15441">
    <property type="entry name" value="RIBONUCLEASE P PROTEIN SUBUNIT P14"/>
    <property type="match status" value="1"/>
</dbReference>
<dbReference type="InterPro" id="IPR002759">
    <property type="entry name" value="Pop5/Rpp14/Rnp2-like"/>
</dbReference>
<sequence length="179" mass="20241">MVRLKQRYIFFDILYPPAPPESSRDKNRDDFYGFSESQSSALLSLHKASPSTINPKTITQTTRKVIEDHFGDVGAGTVGLSLTVKYFSNKTSSGIIRCSRQNHEMVVAALSLMNNIQGMNVIVRCPHISGTIRKCQDFSIRRNKKMLLLMKDKLNSAEQAAFYSNFQIENDNPSEIPDY</sequence>
<evidence type="ECO:0000256" key="5">
    <source>
        <dbReference type="PIRNR" id="PIRNR023803"/>
    </source>
</evidence>
<dbReference type="AlphaFoldDB" id="G8Y6F1"/>
<evidence type="ECO:0000256" key="3">
    <source>
        <dbReference type="ARBA" id="ARBA00022694"/>
    </source>
</evidence>
<comment type="function">
    <text evidence="5">Component of ribonuclease P, a protein complex that generates mature tRNA molecules by cleaving their 5'-ends.</text>
</comment>
<dbReference type="InParanoid" id="G8Y6F1"/>
<protein>
    <recommendedName>
        <fullName evidence="5">Ribonuclease P/MRP protein subunit POP5</fullName>
        <ecNumber evidence="5">3.1.26.5</ecNumber>
    </recommendedName>
</protein>
<dbReference type="InterPro" id="IPR016819">
    <property type="entry name" value="RNase_P/MRP_POP5"/>
</dbReference>
<evidence type="ECO:0000313" key="7">
    <source>
        <dbReference type="EMBL" id="CCE84181.1"/>
    </source>
</evidence>
<dbReference type="InterPro" id="IPR038085">
    <property type="entry name" value="Rnp2-like_sf"/>
</dbReference>
<organism evidence="7 8">
    <name type="scientific">Pichia sorbitophila (strain ATCC MYA-4447 / BCRC 22081 / CBS 7064 / NBRC 10061 / NRRL Y-12695)</name>
    <name type="common">Hybrid yeast</name>
    <dbReference type="NCBI Taxonomy" id="559304"/>
    <lineage>
        <taxon>Eukaryota</taxon>
        <taxon>Fungi</taxon>
        <taxon>Dikarya</taxon>
        <taxon>Ascomycota</taxon>
        <taxon>Saccharomycotina</taxon>
        <taxon>Pichiomycetes</taxon>
        <taxon>Debaryomycetaceae</taxon>
        <taxon>Millerozyma</taxon>
    </lineage>
</organism>
<dbReference type="SUPFAM" id="SSF160350">
    <property type="entry name" value="Rnp2-like"/>
    <property type="match status" value="1"/>
</dbReference>
<dbReference type="GO" id="GO:0001682">
    <property type="term" value="P:tRNA 5'-leader removal"/>
    <property type="evidence" value="ECO:0007669"/>
    <property type="project" value="InterPro"/>
</dbReference>
<dbReference type="Gene3D" id="3.30.70.3250">
    <property type="entry name" value="Ribonuclease P, Pop5 subunit"/>
    <property type="match status" value="1"/>
</dbReference>
<dbReference type="EC" id="3.1.26.5" evidence="5"/>
<reference evidence="8" key="2">
    <citation type="journal article" date="2012" name="G3 (Bethesda)">
        <title>Pichia sorbitophila, an interspecies yeast hybrid reveals early steps of genome resolution following polyploidization.</title>
        <authorList>
            <person name="Leh Louis V."/>
            <person name="Despons L."/>
            <person name="Friedrich A."/>
            <person name="Martin T."/>
            <person name="Durrens P."/>
            <person name="Casaregola S."/>
            <person name="Neuveglise C."/>
            <person name="Fairhead C."/>
            <person name="Marck C."/>
            <person name="Cruz J.A."/>
            <person name="Straub M.L."/>
            <person name="Kugler V."/>
            <person name="Sacerdot C."/>
            <person name="Uzunov Z."/>
            <person name="Thierry A."/>
            <person name="Weiss S."/>
            <person name="Bleykasten C."/>
            <person name="De Montigny J."/>
            <person name="Jacques N."/>
            <person name="Jung P."/>
            <person name="Lemaire M."/>
            <person name="Mallet S."/>
            <person name="Morel G."/>
            <person name="Richard G.F."/>
            <person name="Sarkar A."/>
            <person name="Savel G."/>
            <person name="Schacherer J."/>
            <person name="Seret M.L."/>
            <person name="Talla E."/>
            <person name="Samson G."/>
            <person name="Jubin C."/>
            <person name="Poulain J."/>
            <person name="Vacherie B."/>
            <person name="Barbe V."/>
            <person name="Pelletier E."/>
            <person name="Sherman D.J."/>
            <person name="Westhof E."/>
            <person name="Weissenbach J."/>
            <person name="Baret P.V."/>
            <person name="Wincker P."/>
            <person name="Gaillardin C."/>
            <person name="Dujon B."/>
            <person name="Souciet J.L."/>
        </authorList>
    </citation>
    <scope>NUCLEOTIDE SEQUENCE [LARGE SCALE GENOMIC DNA]</scope>
    <source>
        <strain evidence="8">ATCC MYA-4447 / BCRC 22081 / CBS 7064 / NBRC 10061 / NRRL Y-12695</strain>
    </source>
</reference>
<dbReference type="STRING" id="559304.G8Y6F1"/>
<gene>
    <name evidence="7" type="primary">Piso0_003722</name>
    <name evidence="6" type="ORF">GNLVRS01_PISO0K01132g</name>
    <name evidence="7" type="ORF">GNLVRS01_PISO0L01133g</name>
</gene>
<comment type="similarity">
    <text evidence="2 5">Belongs to the eukaryotic/archaeal RNase P protein component 2 family.</text>
</comment>
<dbReference type="FunCoup" id="G8Y6F1">
    <property type="interactions" value="456"/>
</dbReference>
<evidence type="ECO:0000256" key="4">
    <source>
        <dbReference type="ARBA" id="ARBA00023242"/>
    </source>
</evidence>
<name>G8Y6F1_PICSO</name>
<proteinExistence type="inferred from homology"/>
<dbReference type="EMBL" id="FO082048">
    <property type="protein sequence ID" value="CCE84181.1"/>
    <property type="molecule type" value="Genomic_DNA"/>
</dbReference>
<dbReference type="GO" id="GO:0005730">
    <property type="term" value="C:nucleolus"/>
    <property type="evidence" value="ECO:0007669"/>
    <property type="project" value="TreeGrafter"/>
</dbReference>
<dbReference type="Proteomes" id="UP000005222">
    <property type="component" value="Chromosome K"/>
</dbReference>